<dbReference type="AlphaFoldDB" id="A0AAD6RRK1"/>
<dbReference type="Proteomes" id="UP001164929">
    <property type="component" value="Chromosome 1"/>
</dbReference>
<proteinExistence type="predicted"/>
<feature type="region of interest" description="Disordered" evidence="1">
    <location>
        <begin position="1"/>
        <end position="26"/>
    </location>
</feature>
<accession>A0AAD6RRK1</accession>
<gene>
    <name evidence="2" type="ORF">NC653_003428</name>
</gene>
<organism evidence="2 3">
    <name type="scientific">Populus alba x Populus x berolinensis</name>
    <dbReference type="NCBI Taxonomy" id="444605"/>
    <lineage>
        <taxon>Eukaryota</taxon>
        <taxon>Viridiplantae</taxon>
        <taxon>Streptophyta</taxon>
        <taxon>Embryophyta</taxon>
        <taxon>Tracheophyta</taxon>
        <taxon>Spermatophyta</taxon>
        <taxon>Magnoliopsida</taxon>
        <taxon>eudicotyledons</taxon>
        <taxon>Gunneridae</taxon>
        <taxon>Pentapetalae</taxon>
        <taxon>rosids</taxon>
        <taxon>fabids</taxon>
        <taxon>Malpighiales</taxon>
        <taxon>Salicaceae</taxon>
        <taxon>Saliceae</taxon>
        <taxon>Populus</taxon>
    </lineage>
</organism>
<evidence type="ECO:0000256" key="1">
    <source>
        <dbReference type="SAM" id="MobiDB-lite"/>
    </source>
</evidence>
<evidence type="ECO:0000313" key="2">
    <source>
        <dbReference type="EMBL" id="KAJ7013784.1"/>
    </source>
</evidence>
<keyword evidence="3" id="KW-1185">Reference proteome</keyword>
<dbReference type="EMBL" id="JAQIZT010000001">
    <property type="protein sequence ID" value="KAJ7013784.1"/>
    <property type="molecule type" value="Genomic_DNA"/>
</dbReference>
<evidence type="ECO:0000313" key="3">
    <source>
        <dbReference type="Proteomes" id="UP001164929"/>
    </source>
</evidence>
<feature type="compositionally biased region" description="Polar residues" evidence="1">
    <location>
        <begin position="13"/>
        <end position="26"/>
    </location>
</feature>
<name>A0AAD6RRK1_9ROSI</name>
<sequence>MVLSKSHHRISNQKRLPQNNPQRPSYLFSPTQTISLSQQTCQLQSKLRCKMGLPWPLE</sequence>
<protein>
    <submittedName>
        <fullName evidence="2">Uncharacterized protein</fullName>
    </submittedName>
</protein>
<reference evidence="2 3" key="1">
    <citation type="journal article" date="2023" name="Mol. Ecol. Resour.">
        <title>Chromosome-level genome assembly of a triploid poplar Populus alba 'Berolinensis'.</title>
        <authorList>
            <person name="Chen S."/>
            <person name="Yu Y."/>
            <person name="Wang X."/>
            <person name="Wang S."/>
            <person name="Zhang T."/>
            <person name="Zhou Y."/>
            <person name="He R."/>
            <person name="Meng N."/>
            <person name="Wang Y."/>
            <person name="Liu W."/>
            <person name="Liu Z."/>
            <person name="Liu J."/>
            <person name="Guo Q."/>
            <person name="Huang H."/>
            <person name="Sederoff R.R."/>
            <person name="Wang G."/>
            <person name="Qu G."/>
            <person name="Chen S."/>
        </authorList>
    </citation>
    <scope>NUCLEOTIDE SEQUENCE [LARGE SCALE GENOMIC DNA]</scope>
    <source>
        <strain evidence="2">SC-2020</strain>
    </source>
</reference>
<comment type="caution">
    <text evidence="2">The sequence shown here is derived from an EMBL/GenBank/DDBJ whole genome shotgun (WGS) entry which is preliminary data.</text>
</comment>
<feature type="compositionally biased region" description="Basic residues" evidence="1">
    <location>
        <begin position="1"/>
        <end position="12"/>
    </location>
</feature>